<dbReference type="SUPFAM" id="SSF101898">
    <property type="entry name" value="NHL repeat"/>
    <property type="match status" value="1"/>
</dbReference>
<evidence type="ECO:0000313" key="3">
    <source>
        <dbReference type="Proteomes" id="UP001306950"/>
    </source>
</evidence>
<gene>
    <name evidence="2" type="ORF">V3851_08820</name>
</gene>
<dbReference type="Gene3D" id="2.120.10.30">
    <property type="entry name" value="TolB, C-terminal domain"/>
    <property type="match status" value="2"/>
</dbReference>
<dbReference type="PANTHER" id="PTHR46388">
    <property type="entry name" value="NHL REPEAT-CONTAINING PROTEIN 2"/>
    <property type="match status" value="1"/>
</dbReference>
<dbReference type="InterPro" id="IPR001258">
    <property type="entry name" value="NHL_repeat"/>
</dbReference>
<dbReference type="Pfam" id="PF01436">
    <property type="entry name" value="NHL"/>
    <property type="match status" value="1"/>
</dbReference>
<keyword evidence="3" id="KW-1185">Reference proteome</keyword>
<dbReference type="CDD" id="cd05819">
    <property type="entry name" value="NHL"/>
    <property type="match status" value="1"/>
</dbReference>
<dbReference type="InterPro" id="IPR011042">
    <property type="entry name" value="6-blade_b-propeller_TolB-like"/>
</dbReference>
<dbReference type="RefSeq" id="WP_331846153.1">
    <property type="nucleotide sequence ID" value="NZ_JAZHPZ010000003.1"/>
</dbReference>
<reference evidence="2 3" key="1">
    <citation type="submission" date="2024-02" db="EMBL/GenBank/DDBJ databases">
        <title>A nitrogen-fixing paenibacillus bacterium.</title>
        <authorList>
            <person name="Zhang W.L."/>
            <person name="Chen S.F."/>
        </authorList>
    </citation>
    <scope>NUCLEOTIDE SEQUENCE [LARGE SCALE GENOMIC DNA]</scope>
    <source>
        <strain evidence="2 3">M1</strain>
    </source>
</reference>
<dbReference type="EMBL" id="JAZHPZ010000003">
    <property type="protein sequence ID" value="MEF2965930.1"/>
    <property type="molecule type" value="Genomic_DNA"/>
</dbReference>
<keyword evidence="1" id="KW-0677">Repeat</keyword>
<sequence>MQERVINVKVELIAGQDNCFNYPSGVTYDKENKVLYIADLHNNRVCMLDEQTRHIHKLTREIRLPDGTTKFLDRPLAISIGAEGGIYIADAGLHEILRLNKHRQYWETLAYNCSDNGITSQSSPFCMPSGIAVDDRLNVYTNDFFNNRLCMISPEGNLKCLTADNGEYGFEDGDINHALINKPYGVCVSGSKLYFADTGNNVLRFVDLNLYRTETVWSASPILHPVAVAAAPDDTVIICEQRRILLYSHETASLTTLIDKEVWKILADVHGLPAKLGYTGAVTAPYNGLIYWVDTVKGMVYKLIYDTT</sequence>
<evidence type="ECO:0000256" key="1">
    <source>
        <dbReference type="ARBA" id="ARBA00022737"/>
    </source>
</evidence>
<protein>
    <submittedName>
        <fullName evidence="2">NHL repeat-containing protein</fullName>
    </submittedName>
</protein>
<dbReference type="PANTHER" id="PTHR46388:SF2">
    <property type="entry name" value="NHL REPEAT-CONTAINING PROTEIN 2"/>
    <property type="match status" value="1"/>
</dbReference>
<accession>A0ABU7VQ86</accession>
<organism evidence="2 3">
    <name type="scientific">Paenibacillus haidiansis</name>
    <dbReference type="NCBI Taxonomy" id="1574488"/>
    <lineage>
        <taxon>Bacteria</taxon>
        <taxon>Bacillati</taxon>
        <taxon>Bacillota</taxon>
        <taxon>Bacilli</taxon>
        <taxon>Bacillales</taxon>
        <taxon>Paenibacillaceae</taxon>
        <taxon>Paenibacillus</taxon>
    </lineage>
</organism>
<evidence type="ECO:0000313" key="2">
    <source>
        <dbReference type="EMBL" id="MEF2965930.1"/>
    </source>
</evidence>
<dbReference type="Proteomes" id="UP001306950">
    <property type="component" value="Unassembled WGS sequence"/>
</dbReference>
<name>A0ABU7VQ86_9BACL</name>
<proteinExistence type="predicted"/>
<comment type="caution">
    <text evidence="2">The sequence shown here is derived from an EMBL/GenBank/DDBJ whole genome shotgun (WGS) entry which is preliminary data.</text>
</comment>